<protein>
    <submittedName>
        <fullName evidence="1">Uncharacterized protein</fullName>
    </submittedName>
</protein>
<comment type="caution">
    <text evidence="1">The sequence shown here is derived from an EMBL/GenBank/DDBJ whole genome shotgun (WGS) entry which is preliminary data.</text>
</comment>
<proteinExistence type="predicted"/>
<dbReference type="EMBL" id="NNRL01000159">
    <property type="protein sequence ID" value="OYR12380.1"/>
    <property type="molecule type" value="Genomic_DNA"/>
</dbReference>
<accession>A0A256FCB7</accession>
<dbReference type="Proteomes" id="UP000216478">
    <property type="component" value="Unassembled WGS sequence"/>
</dbReference>
<keyword evidence="2" id="KW-1185">Reference proteome</keyword>
<evidence type="ECO:0000313" key="2">
    <source>
        <dbReference type="Proteomes" id="UP000216478"/>
    </source>
</evidence>
<organism evidence="1 2">
    <name type="scientific">Brucella grignonensis</name>
    <dbReference type="NCBI Taxonomy" id="94627"/>
    <lineage>
        <taxon>Bacteria</taxon>
        <taxon>Pseudomonadati</taxon>
        <taxon>Pseudomonadota</taxon>
        <taxon>Alphaproteobacteria</taxon>
        <taxon>Hyphomicrobiales</taxon>
        <taxon>Brucellaceae</taxon>
        <taxon>Brucella/Ochrobactrum group</taxon>
        <taxon>Brucella</taxon>
    </lineage>
</organism>
<gene>
    <name evidence="1" type="ORF">CEV33_1164</name>
</gene>
<name>A0A256FCB7_9HYPH</name>
<evidence type="ECO:0000313" key="1">
    <source>
        <dbReference type="EMBL" id="OYR12380.1"/>
    </source>
</evidence>
<dbReference type="AlphaFoldDB" id="A0A256FCB7"/>
<sequence length="37" mass="4082">MINMCASGAGKVRFSEFSLAEFIIASRLLMMDFPALL</sequence>
<reference evidence="1 2" key="1">
    <citation type="submission" date="2017-07" db="EMBL/GenBank/DDBJ databases">
        <title>Phylogenetic study on the rhizospheric bacterium Ochrobactrum sp. A44.</title>
        <authorList>
            <person name="Krzyzanowska D.M."/>
            <person name="Ossowicki A."/>
            <person name="Rajewska M."/>
            <person name="Maciag T."/>
            <person name="Kaczynski Z."/>
            <person name="Czerwicka M."/>
            <person name="Jafra S."/>
        </authorList>
    </citation>
    <scope>NUCLEOTIDE SEQUENCE [LARGE SCALE GENOMIC DNA]</scope>
    <source>
        <strain evidence="1 2">OgA9a</strain>
    </source>
</reference>